<proteinExistence type="predicted"/>
<evidence type="ECO:0000256" key="1">
    <source>
        <dbReference type="SAM" id="Coils"/>
    </source>
</evidence>
<dbReference type="Pfam" id="PF24851">
    <property type="entry name" value="DUF7725"/>
    <property type="match status" value="1"/>
</dbReference>
<protein>
    <submittedName>
        <fullName evidence="4">Dynein heavy chain, cytoplasmic</fullName>
    </submittedName>
</protein>
<evidence type="ECO:0000259" key="3">
    <source>
        <dbReference type="Pfam" id="PF24851"/>
    </source>
</evidence>
<feature type="domain" description="DUF7725" evidence="3">
    <location>
        <begin position="511"/>
        <end position="581"/>
    </location>
</feature>
<keyword evidence="5" id="KW-1185">Reference proteome</keyword>
<name>A0A0B0MZJ7_GOSAR</name>
<feature type="region of interest" description="Disordered" evidence="2">
    <location>
        <begin position="689"/>
        <end position="725"/>
    </location>
</feature>
<feature type="region of interest" description="Disordered" evidence="2">
    <location>
        <begin position="312"/>
        <end position="353"/>
    </location>
</feature>
<accession>A0A0B0MZJ7</accession>
<dbReference type="Proteomes" id="UP000032142">
    <property type="component" value="Unassembled WGS sequence"/>
</dbReference>
<reference evidence="5" key="1">
    <citation type="submission" date="2014-09" db="EMBL/GenBank/DDBJ databases">
        <authorList>
            <person name="Mudge J."/>
            <person name="Ramaraj T."/>
            <person name="Lindquist I.E."/>
            <person name="Bharti A.K."/>
            <person name="Sundararajan A."/>
            <person name="Cameron C.T."/>
            <person name="Woodward J.E."/>
            <person name="May G.D."/>
            <person name="Brubaker C."/>
            <person name="Broadhvest J."/>
            <person name="Wilkins T.A."/>
        </authorList>
    </citation>
    <scope>NUCLEOTIDE SEQUENCE</scope>
    <source>
        <strain evidence="5">cv. AKA8401</strain>
    </source>
</reference>
<comment type="caution">
    <text evidence="4">The sequence shown here is derived from an EMBL/GenBank/DDBJ whole genome shotgun (WGS) entry which is preliminary data.</text>
</comment>
<feature type="region of interest" description="Disordered" evidence="2">
    <location>
        <begin position="1"/>
        <end position="23"/>
    </location>
</feature>
<dbReference type="AlphaFoldDB" id="A0A0B0MZJ7"/>
<evidence type="ECO:0000313" key="5">
    <source>
        <dbReference type="Proteomes" id="UP000032142"/>
    </source>
</evidence>
<feature type="compositionally biased region" description="Polar residues" evidence="2">
    <location>
        <begin position="704"/>
        <end position="718"/>
    </location>
</feature>
<feature type="compositionally biased region" description="Polar residues" evidence="2">
    <location>
        <begin position="343"/>
        <end position="352"/>
    </location>
</feature>
<dbReference type="PANTHER" id="PTHR35766">
    <property type="entry name" value="OS08G0543600 PROTEIN"/>
    <property type="match status" value="1"/>
</dbReference>
<gene>
    <name evidence="4" type="ORF">F383_29702</name>
</gene>
<sequence length="725" mass="80549">MEAAAAVAAARGGALPMSSSSRKEWRAVSDHHLVRSHGDEVEMDRSKLGQSDERTIYEVQHGREPADVDFCSITADESLDDDVLQQRIHNITRQREELLQMEVELRAQAIARSRVLEIQSSCDAKITAHVNAVAKLEEQLDEREQTIHEFERKMEEKDRELHAIKVDKEEVWAKEDLLREQNKELATFRRERDHSEAERAQHIKQIHDLQEHVQEKERQLIDLQEQYRAAQEAILYKDEQLRDAQTWISRVQEMDALQSSTNHSLQAELRERTEQYNQLWHGCQRQFAEMERLHLHTIHQLQLELADVRERNGSYTDESHTSRTKSKDTSPEGLQLSAENHIPPSQTDQKLGSSDVKYEYDLSVNGQAIRSDYLDHMNQGAEPNSVISSSSGKAQVDESINASYLVDSQPEPAMPQASSQFHGALRLSSEPKEQNILNMNNHVQEDQIQTAKETSTAAAAAASPSHDTSLHSVNFCETTIKNGTGAILPEKPVSTGQTNNLISAKTSETALLDERSLLACIVRTIPTGGKIRISSTLPNRLGKMLAPLHWHDYKKKYGKLDDFVAGHPALFLIEGDYIRLREGAQEMIAATAAVAKVAAAAAASSPYSSILPSVAVTPMAQPNRLKKGLPTADSNHAKNENAAFKGYAVISKTAAGDHSQLSGMQNQHPNGVSFGVAGNLSNVKILSKSNGANSERSSLKNVERQASGQGRSNSNFAGKQQGRIH</sequence>
<keyword evidence="1" id="KW-0175">Coiled coil</keyword>
<evidence type="ECO:0000256" key="2">
    <source>
        <dbReference type="SAM" id="MobiDB-lite"/>
    </source>
</evidence>
<evidence type="ECO:0000313" key="4">
    <source>
        <dbReference type="EMBL" id="KHG04316.1"/>
    </source>
</evidence>
<feature type="compositionally biased region" description="Low complexity" evidence="2">
    <location>
        <begin position="1"/>
        <end position="14"/>
    </location>
</feature>
<dbReference type="InterPro" id="IPR056142">
    <property type="entry name" value="DUF7725"/>
</dbReference>
<organism evidence="4 5">
    <name type="scientific">Gossypium arboreum</name>
    <name type="common">Tree cotton</name>
    <name type="synonym">Gossypium nanking</name>
    <dbReference type="NCBI Taxonomy" id="29729"/>
    <lineage>
        <taxon>Eukaryota</taxon>
        <taxon>Viridiplantae</taxon>
        <taxon>Streptophyta</taxon>
        <taxon>Embryophyta</taxon>
        <taxon>Tracheophyta</taxon>
        <taxon>Spermatophyta</taxon>
        <taxon>Magnoliopsida</taxon>
        <taxon>eudicotyledons</taxon>
        <taxon>Gunneridae</taxon>
        <taxon>Pentapetalae</taxon>
        <taxon>rosids</taxon>
        <taxon>malvids</taxon>
        <taxon>Malvales</taxon>
        <taxon>Malvaceae</taxon>
        <taxon>Malvoideae</taxon>
        <taxon>Gossypium</taxon>
    </lineage>
</organism>
<feature type="compositionally biased region" description="Basic and acidic residues" evidence="2">
    <location>
        <begin position="312"/>
        <end position="330"/>
    </location>
</feature>
<dbReference type="EMBL" id="JRRC01409334">
    <property type="protein sequence ID" value="KHG04316.1"/>
    <property type="molecule type" value="Genomic_DNA"/>
</dbReference>
<dbReference type="PANTHER" id="PTHR35766:SF1">
    <property type="entry name" value="OS08G0543600 PROTEIN"/>
    <property type="match status" value="1"/>
</dbReference>
<feature type="coiled-coil region" evidence="1">
    <location>
        <begin position="88"/>
        <end position="233"/>
    </location>
</feature>